<evidence type="ECO:0000313" key="4">
    <source>
        <dbReference type="EMBL" id="MFB9328553.1"/>
    </source>
</evidence>
<proteinExistence type="inferred from homology"/>
<protein>
    <submittedName>
        <fullName evidence="4">Molybdate ABC transporter substrate-binding protein</fullName>
    </submittedName>
</protein>
<organism evidence="4 5">
    <name type="scientific">Paenibacillus aurantiacus</name>
    <dbReference type="NCBI Taxonomy" id="1936118"/>
    <lineage>
        <taxon>Bacteria</taxon>
        <taxon>Bacillati</taxon>
        <taxon>Bacillota</taxon>
        <taxon>Bacilli</taxon>
        <taxon>Bacillales</taxon>
        <taxon>Paenibacillaceae</taxon>
        <taxon>Paenibacillus</taxon>
    </lineage>
</organism>
<dbReference type="PANTHER" id="PTHR30632:SF0">
    <property type="entry name" value="SULFATE-BINDING PROTEIN"/>
    <property type="match status" value="1"/>
</dbReference>
<dbReference type="EMBL" id="JBHMDO010000034">
    <property type="protein sequence ID" value="MFB9328553.1"/>
    <property type="molecule type" value="Genomic_DNA"/>
</dbReference>
<dbReference type="RefSeq" id="WP_377498389.1">
    <property type="nucleotide sequence ID" value="NZ_JBHMDO010000034.1"/>
</dbReference>
<evidence type="ECO:0000256" key="3">
    <source>
        <dbReference type="ARBA" id="ARBA00022729"/>
    </source>
</evidence>
<keyword evidence="3" id="KW-0732">Signal</keyword>
<dbReference type="SUPFAM" id="SSF53850">
    <property type="entry name" value="Periplasmic binding protein-like II"/>
    <property type="match status" value="1"/>
</dbReference>
<dbReference type="NCBIfam" id="TIGR01256">
    <property type="entry name" value="modA"/>
    <property type="match status" value="1"/>
</dbReference>
<name>A0ABV5KTJ4_9BACL</name>
<sequence length="277" mass="29314">MPTQARGRRMTILLLILCLLFAAAAVVYLVRSTGTSPTSQADARTELVISAAASLKDGLEALKPRFEEAYPSIRLTFNYGSSGALQKQIEQGAPADLFLSAGTQQIEALRKRALIKESVTLLGNELVVVVPKDDATVKTLDGLGNLADERYRVIAVGQPETVPAGQYAKEALEATGIWGTIADRLVFAKDVRQALAYAETGNADAALVYATDAAASSQAVIALRIDSGLHAPIVYPAALLAESDHPNEAAIFYKYLKSAEAAESFASFGFLPAAGAR</sequence>
<evidence type="ECO:0000256" key="2">
    <source>
        <dbReference type="ARBA" id="ARBA00022723"/>
    </source>
</evidence>
<dbReference type="InterPro" id="IPR050682">
    <property type="entry name" value="ModA/WtpA"/>
</dbReference>
<dbReference type="Gene3D" id="3.40.190.10">
    <property type="entry name" value="Periplasmic binding protein-like II"/>
    <property type="match status" value="2"/>
</dbReference>
<keyword evidence="5" id="KW-1185">Reference proteome</keyword>
<dbReference type="Pfam" id="PF13531">
    <property type="entry name" value="SBP_bac_11"/>
    <property type="match status" value="1"/>
</dbReference>
<gene>
    <name evidence="4" type="primary">modA</name>
    <name evidence="4" type="ORF">ACFFSY_21680</name>
</gene>
<dbReference type="PANTHER" id="PTHR30632">
    <property type="entry name" value="MOLYBDATE-BINDING PERIPLASMIC PROTEIN"/>
    <property type="match status" value="1"/>
</dbReference>
<accession>A0ABV5KTJ4</accession>
<comment type="caution">
    <text evidence="4">The sequence shown here is derived from an EMBL/GenBank/DDBJ whole genome shotgun (WGS) entry which is preliminary data.</text>
</comment>
<comment type="similarity">
    <text evidence="1">Belongs to the bacterial solute-binding protein ModA family.</text>
</comment>
<dbReference type="PIRSF" id="PIRSF004846">
    <property type="entry name" value="ModA"/>
    <property type="match status" value="1"/>
</dbReference>
<keyword evidence="2" id="KW-0479">Metal-binding</keyword>
<dbReference type="InterPro" id="IPR005950">
    <property type="entry name" value="ModA"/>
</dbReference>
<evidence type="ECO:0000313" key="5">
    <source>
        <dbReference type="Proteomes" id="UP001589747"/>
    </source>
</evidence>
<dbReference type="Proteomes" id="UP001589747">
    <property type="component" value="Unassembled WGS sequence"/>
</dbReference>
<reference evidence="4 5" key="1">
    <citation type="submission" date="2024-09" db="EMBL/GenBank/DDBJ databases">
        <authorList>
            <person name="Sun Q."/>
            <person name="Mori K."/>
        </authorList>
    </citation>
    <scope>NUCLEOTIDE SEQUENCE [LARGE SCALE GENOMIC DNA]</scope>
    <source>
        <strain evidence="4 5">TISTR 2452</strain>
    </source>
</reference>
<evidence type="ECO:0000256" key="1">
    <source>
        <dbReference type="ARBA" id="ARBA00009175"/>
    </source>
</evidence>